<comment type="caution">
    <text evidence="1">The sequence shown here is derived from an EMBL/GenBank/DDBJ whole genome shotgun (WGS) entry which is preliminary data.</text>
</comment>
<dbReference type="RefSeq" id="WP_269478462.1">
    <property type="nucleotide sequence ID" value="NZ_JAOSHN010000003.1"/>
</dbReference>
<sequence>MTKDETAKILAILNAYYPEVAADPLIMINAWHKIFADHNYAVVEQAAMNFAAADSREYPKFPVPGQIKAQVNLLSKTGDSPEELWNIVYKAICNSGYRSQEEFEKLPVCCQTWLGGASALKDLGMTDKEIVNTVTRGQFLKTIGEIKERQEAQEQLPDEVRQALNGALQIGE</sequence>
<proteinExistence type="predicted"/>
<organism evidence="1 2">
    <name type="scientific">Hominibacterium faecale</name>
    <dbReference type="NCBI Taxonomy" id="2839743"/>
    <lineage>
        <taxon>Bacteria</taxon>
        <taxon>Bacillati</taxon>
        <taxon>Bacillota</taxon>
        <taxon>Clostridia</taxon>
        <taxon>Peptostreptococcales</taxon>
        <taxon>Anaerovoracaceae</taxon>
        <taxon>Hominibacterium</taxon>
    </lineage>
</organism>
<dbReference type="Proteomes" id="UP001065549">
    <property type="component" value="Unassembled WGS sequence"/>
</dbReference>
<keyword evidence="1" id="KW-0547">Nucleotide-binding</keyword>
<gene>
    <name evidence="1" type="ORF">OBO34_07265</name>
</gene>
<reference evidence="1" key="1">
    <citation type="submission" date="2022-09" db="EMBL/GenBank/DDBJ databases">
        <title>Culturomic study of gut microbiota in children with autism spectrum disorder.</title>
        <authorList>
            <person name="Efimov B.A."/>
            <person name="Chaplin A.V."/>
            <person name="Sokolova S.R."/>
            <person name="Pikina A.P."/>
            <person name="Korzhanova M."/>
            <person name="Belova V."/>
            <person name="Korostin D."/>
        </authorList>
    </citation>
    <scope>NUCLEOTIDE SEQUENCE</scope>
    <source>
        <strain evidence="1">ASD5510</strain>
    </source>
</reference>
<keyword evidence="1" id="KW-0347">Helicase</keyword>
<evidence type="ECO:0000313" key="2">
    <source>
        <dbReference type="Proteomes" id="UP001065549"/>
    </source>
</evidence>
<dbReference type="GO" id="GO:0004386">
    <property type="term" value="F:helicase activity"/>
    <property type="evidence" value="ECO:0007669"/>
    <property type="project" value="UniProtKB-KW"/>
</dbReference>
<protein>
    <submittedName>
        <fullName evidence="1">Replicative helicase loader/inhibitor</fullName>
    </submittedName>
</protein>
<keyword evidence="1" id="KW-0378">Hydrolase</keyword>
<name>A0A9J6QKY0_9FIRM</name>
<dbReference type="EMBL" id="JAOSHN010000003">
    <property type="protein sequence ID" value="MCU7378152.1"/>
    <property type="molecule type" value="Genomic_DNA"/>
</dbReference>
<evidence type="ECO:0000313" key="1">
    <source>
        <dbReference type="EMBL" id="MCU7378152.1"/>
    </source>
</evidence>
<keyword evidence="2" id="KW-1185">Reference proteome</keyword>
<dbReference type="Gene3D" id="1.10.8.200">
    <property type="entry name" value="Replisome organizer (g39p helicase loader/inhibitor protein)"/>
    <property type="match status" value="1"/>
</dbReference>
<dbReference type="AlphaFoldDB" id="A0A9J6QKY0"/>
<keyword evidence="1" id="KW-0067">ATP-binding</keyword>
<accession>A0A9J6QKY0</accession>